<keyword evidence="4" id="KW-1185">Reference proteome</keyword>
<gene>
    <name evidence="2" type="ORF">I302_00032</name>
    <name evidence="3" type="ORF">I302_101349</name>
</gene>
<feature type="coiled-coil region" evidence="1">
    <location>
        <begin position="176"/>
        <end position="203"/>
    </location>
</feature>
<name>A0A1B9GBZ9_9TREE</name>
<dbReference type="EMBL" id="CP144541">
    <property type="protein sequence ID" value="WVW79381.1"/>
    <property type="molecule type" value="Genomic_DNA"/>
</dbReference>
<protein>
    <submittedName>
        <fullName evidence="2">Uncharacterized protein</fullName>
    </submittedName>
</protein>
<dbReference type="VEuPathDB" id="FungiDB:I302_00032"/>
<proteinExistence type="predicted"/>
<reference evidence="3" key="2">
    <citation type="submission" date="2013-07" db="EMBL/GenBank/DDBJ databases">
        <authorList>
            <consortium name="The Broad Institute Genome Sequencing Platform"/>
            <person name="Cuomo C."/>
            <person name="Litvintseva A."/>
            <person name="Chen Y."/>
            <person name="Heitman J."/>
            <person name="Sun S."/>
            <person name="Springer D."/>
            <person name="Dromer F."/>
            <person name="Young S.K."/>
            <person name="Zeng Q."/>
            <person name="Gargeya S."/>
            <person name="Fitzgerald M."/>
            <person name="Abouelleil A."/>
            <person name="Alvarado L."/>
            <person name="Berlin A.M."/>
            <person name="Chapman S.B."/>
            <person name="Dewar J."/>
            <person name="Goldberg J."/>
            <person name="Griggs A."/>
            <person name="Gujja S."/>
            <person name="Hansen M."/>
            <person name="Howarth C."/>
            <person name="Imamovic A."/>
            <person name="Larimer J."/>
            <person name="McCowan C."/>
            <person name="Murphy C."/>
            <person name="Pearson M."/>
            <person name="Priest M."/>
            <person name="Roberts A."/>
            <person name="Saif S."/>
            <person name="Shea T."/>
            <person name="Sykes S."/>
            <person name="Wortman J."/>
            <person name="Nusbaum C."/>
            <person name="Birren B."/>
        </authorList>
    </citation>
    <scope>NUCLEOTIDE SEQUENCE</scope>
    <source>
        <strain evidence="3">CBS 10118</strain>
    </source>
</reference>
<dbReference type="AlphaFoldDB" id="A0A1B9GBZ9"/>
<dbReference type="Proteomes" id="UP000092730">
    <property type="component" value="Chromosome 1"/>
</dbReference>
<reference evidence="2" key="1">
    <citation type="submission" date="2013-07" db="EMBL/GenBank/DDBJ databases">
        <title>The Genome Sequence of Cryptococcus bestiolae CBS10118.</title>
        <authorList>
            <consortium name="The Broad Institute Genome Sequencing Platform"/>
            <person name="Cuomo C."/>
            <person name="Litvintseva A."/>
            <person name="Chen Y."/>
            <person name="Heitman J."/>
            <person name="Sun S."/>
            <person name="Springer D."/>
            <person name="Dromer F."/>
            <person name="Young S.K."/>
            <person name="Zeng Q."/>
            <person name="Gargeya S."/>
            <person name="Fitzgerald M."/>
            <person name="Abouelleil A."/>
            <person name="Alvarado L."/>
            <person name="Berlin A.M."/>
            <person name="Chapman S.B."/>
            <person name="Dewar J."/>
            <person name="Goldberg J."/>
            <person name="Griggs A."/>
            <person name="Gujja S."/>
            <person name="Hansen M."/>
            <person name="Howarth C."/>
            <person name="Imamovic A."/>
            <person name="Larimer J."/>
            <person name="McCowan C."/>
            <person name="Murphy C."/>
            <person name="Pearson M."/>
            <person name="Priest M."/>
            <person name="Roberts A."/>
            <person name="Saif S."/>
            <person name="Shea T."/>
            <person name="Sykes S."/>
            <person name="Wortman J."/>
            <person name="Nusbaum C."/>
            <person name="Birren B."/>
        </authorList>
    </citation>
    <scope>NUCLEOTIDE SEQUENCE [LARGE SCALE GENOMIC DNA]</scope>
    <source>
        <strain evidence="2">CBS 10118</strain>
    </source>
</reference>
<dbReference type="KEGG" id="kbi:30204431"/>
<dbReference type="RefSeq" id="XP_019049615.1">
    <property type="nucleotide sequence ID" value="XM_019186737.1"/>
</dbReference>
<dbReference type="GeneID" id="30204431"/>
<accession>A0A1B9GBZ9</accession>
<dbReference type="EMBL" id="KI894018">
    <property type="protein sequence ID" value="OCF28545.1"/>
    <property type="molecule type" value="Genomic_DNA"/>
</dbReference>
<organism evidence="2">
    <name type="scientific">Kwoniella bestiolae CBS 10118</name>
    <dbReference type="NCBI Taxonomy" id="1296100"/>
    <lineage>
        <taxon>Eukaryota</taxon>
        <taxon>Fungi</taxon>
        <taxon>Dikarya</taxon>
        <taxon>Basidiomycota</taxon>
        <taxon>Agaricomycotina</taxon>
        <taxon>Tremellomycetes</taxon>
        <taxon>Tremellales</taxon>
        <taxon>Cryptococcaceae</taxon>
        <taxon>Kwoniella</taxon>
    </lineage>
</organism>
<sequence>MSLAPCDSFSPLRLDQAPDTFKSELLSQIMNRTATRLKQGRSSYTGYRPWHILQTGSEVFADKLSEGLCNLSKNRGGETIISQLEIEYKHLTQLETDHTIAWQDHLGHQIPLMDRENKPTTKLVNNSLTQCKVEWDKLDIKGTVRTRGECTPSLAIGMSTCDWDQEPDASFIRDRKETIGSNIKQAEGELRELNSRLATSQGSEELVNLIWWKRYELDRLKASEYLLNHFEVIS</sequence>
<evidence type="ECO:0000313" key="4">
    <source>
        <dbReference type="Proteomes" id="UP000092730"/>
    </source>
</evidence>
<evidence type="ECO:0000313" key="3">
    <source>
        <dbReference type="EMBL" id="WVW79381.1"/>
    </source>
</evidence>
<evidence type="ECO:0000313" key="2">
    <source>
        <dbReference type="EMBL" id="OCF28545.1"/>
    </source>
</evidence>
<reference evidence="3" key="4">
    <citation type="submission" date="2024-02" db="EMBL/GenBank/DDBJ databases">
        <title>Comparative genomics of Cryptococcus and Kwoniella reveals pathogenesis evolution and contrasting modes of karyotype evolution via chromosome fusion or intercentromeric recombination.</title>
        <authorList>
            <person name="Coelho M.A."/>
            <person name="David-Palma M."/>
            <person name="Shea T."/>
            <person name="Bowers K."/>
            <person name="McGinley-Smith S."/>
            <person name="Mohammad A.W."/>
            <person name="Gnirke A."/>
            <person name="Yurkov A.M."/>
            <person name="Nowrousian M."/>
            <person name="Sun S."/>
            <person name="Cuomo C.A."/>
            <person name="Heitman J."/>
        </authorList>
    </citation>
    <scope>NUCLEOTIDE SEQUENCE</scope>
    <source>
        <strain evidence="3">CBS 10118</strain>
    </source>
</reference>
<evidence type="ECO:0000256" key="1">
    <source>
        <dbReference type="SAM" id="Coils"/>
    </source>
</evidence>
<keyword evidence="1" id="KW-0175">Coiled coil</keyword>
<reference evidence="2" key="3">
    <citation type="submission" date="2014-01" db="EMBL/GenBank/DDBJ databases">
        <title>Evolution of pathogenesis and genome organization in the Tremellales.</title>
        <authorList>
            <person name="Cuomo C."/>
            <person name="Litvintseva A."/>
            <person name="Heitman J."/>
            <person name="Chen Y."/>
            <person name="Sun S."/>
            <person name="Springer D."/>
            <person name="Dromer F."/>
            <person name="Young S."/>
            <person name="Zeng Q."/>
            <person name="Chapman S."/>
            <person name="Gujja S."/>
            <person name="Saif S."/>
            <person name="Birren B."/>
        </authorList>
    </citation>
    <scope>NUCLEOTIDE SEQUENCE</scope>
    <source>
        <strain evidence="2">CBS 10118</strain>
    </source>
</reference>